<feature type="transmembrane region" description="Helical" evidence="6">
    <location>
        <begin position="102"/>
        <end position="132"/>
    </location>
</feature>
<dbReference type="GO" id="GO:0005886">
    <property type="term" value="C:plasma membrane"/>
    <property type="evidence" value="ECO:0007669"/>
    <property type="project" value="UniProtKB-SubCell"/>
</dbReference>
<feature type="transmembrane region" description="Helical" evidence="6">
    <location>
        <begin position="6"/>
        <end position="26"/>
    </location>
</feature>
<feature type="transmembrane region" description="Helical" evidence="6">
    <location>
        <begin position="176"/>
        <end position="197"/>
    </location>
</feature>
<keyword evidence="4 6" id="KW-1133">Transmembrane helix</keyword>
<evidence type="ECO:0000313" key="8">
    <source>
        <dbReference type="Proteomes" id="UP000021369"/>
    </source>
</evidence>
<feature type="transmembrane region" description="Helical" evidence="6">
    <location>
        <begin position="144"/>
        <end position="164"/>
    </location>
</feature>
<sequence length="204" mass="21469">MIYLIKGLLIGLIFGVPVGAVGALCVSRSLNYGVKSGIVTGLGASTAELFYSIVGAFGITVISGFLERQSKVINIIGGALVIAMGVMTFIKSPKQQEDNAKAGYAGMYLSAFAVCITNPAAVVTYLFAFSYFGINGTLGAANGALLVVGIVTGTQIWWITLSFLSQLIKKKAGEKGFVIMNRLFGLIMIGFGAAVYIKVIKELF</sequence>
<dbReference type="PANTHER" id="PTHR30086">
    <property type="entry name" value="ARGININE EXPORTER PROTEIN ARGO"/>
    <property type="match status" value="1"/>
</dbReference>
<keyword evidence="3 6" id="KW-0812">Transmembrane</keyword>
<dbReference type="EMBL" id="JEOB01000001">
    <property type="protein sequence ID" value="EXM40693.1"/>
    <property type="molecule type" value="Genomic_DNA"/>
</dbReference>
<evidence type="ECO:0000256" key="1">
    <source>
        <dbReference type="ARBA" id="ARBA00004651"/>
    </source>
</evidence>
<proteinExistence type="predicted"/>
<accession>A0A011W1H1</accession>
<evidence type="ECO:0000256" key="3">
    <source>
        <dbReference type="ARBA" id="ARBA00022692"/>
    </source>
</evidence>
<evidence type="ECO:0000256" key="2">
    <source>
        <dbReference type="ARBA" id="ARBA00022475"/>
    </source>
</evidence>
<evidence type="ECO:0000313" key="7">
    <source>
        <dbReference type="EMBL" id="EXM40693.1"/>
    </source>
</evidence>
<dbReference type="InterPro" id="IPR001123">
    <property type="entry name" value="LeuE-type"/>
</dbReference>
<keyword evidence="8" id="KW-1185">Reference proteome</keyword>
<comment type="subcellular location">
    <subcellularLocation>
        <location evidence="1">Cell membrane</location>
        <topology evidence="1">Multi-pass membrane protein</topology>
    </subcellularLocation>
</comment>
<dbReference type="PATRIC" id="fig|1341156.4.peg.247"/>
<evidence type="ECO:0000256" key="5">
    <source>
        <dbReference type="ARBA" id="ARBA00023136"/>
    </source>
</evidence>
<keyword evidence="2" id="KW-1003">Cell membrane</keyword>
<feature type="transmembrane region" description="Helical" evidence="6">
    <location>
        <begin position="72"/>
        <end position="90"/>
    </location>
</feature>
<organism evidence="7 8">
    <name type="scientific">Ruminococcus albus SY3</name>
    <dbReference type="NCBI Taxonomy" id="1341156"/>
    <lineage>
        <taxon>Bacteria</taxon>
        <taxon>Bacillati</taxon>
        <taxon>Bacillota</taxon>
        <taxon>Clostridia</taxon>
        <taxon>Eubacteriales</taxon>
        <taxon>Oscillospiraceae</taxon>
        <taxon>Ruminococcus</taxon>
    </lineage>
</organism>
<dbReference type="GO" id="GO:0015171">
    <property type="term" value="F:amino acid transmembrane transporter activity"/>
    <property type="evidence" value="ECO:0007669"/>
    <property type="project" value="TreeGrafter"/>
</dbReference>
<name>A0A011W1H1_RUMAL</name>
<dbReference type="AlphaFoldDB" id="A0A011W1H1"/>
<dbReference type="PANTHER" id="PTHR30086:SF20">
    <property type="entry name" value="ARGININE EXPORTER PROTEIN ARGO-RELATED"/>
    <property type="match status" value="1"/>
</dbReference>
<gene>
    <name evidence="7" type="ORF">RASY3_02630</name>
</gene>
<evidence type="ECO:0000256" key="6">
    <source>
        <dbReference type="SAM" id="Phobius"/>
    </source>
</evidence>
<keyword evidence="5 6" id="KW-0472">Membrane</keyword>
<reference evidence="7 8" key="1">
    <citation type="submission" date="2013-06" db="EMBL/GenBank/DDBJ databases">
        <title>Rumen cellulosomics: divergent fiber-degrading strategies revealed by comparative genome-wide analysis of six Ruminococcal strains.</title>
        <authorList>
            <person name="Dassa B."/>
            <person name="Borovok I."/>
            <person name="Lamed R."/>
            <person name="Flint H."/>
            <person name="Yeoman C.J."/>
            <person name="White B."/>
            <person name="Bayer E.A."/>
        </authorList>
    </citation>
    <scope>NUCLEOTIDE SEQUENCE [LARGE SCALE GENOMIC DNA]</scope>
    <source>
        <strain evidence="7 8">SY3</strain>
    </source>
</reference>
<comment type="caution">
    <text evidence="7">The sequence shown here is derived from an EMBL/GenBank/DDBJ whole genome shotgun (WGS) entry which is preliminary data.</text>
</comment>
<dbReference type="Pfam" id="PF01810">
    <property type="entry name" value="LysE"/>
    <property type="match status" value="1"/>
</dbReference>
<dbReference type="Proteomes" id="UP000021369">
    <property type="component" value="Unassembled WGS sequence"/>
</dbReference>
<protein>
    <submittedName>
        <fullName evidence="7">Lysine transporter LysE</fullName>
    </submittedName>
</protein>
<evidence type="ECO:0000256" key="4">
    <source>
        <dbReference type="ARBA" id="ARBA00022989"/>
    </source>
</evidence>
<dbReference type="OrthoDB" id="5638726at2"/>
<feature type="transmembrane region" description="Helical" evidence="6">
    <location>
        <begin position="38"/>
        <end position="66"/>
    </location>
</feature>
<dbReference type="RefSeq" id="WP_051506298.1">
    <property type="nucleotide sequence ID" value="NZ_JEOB01000001.1"/>
</dbReference>